<keyword evidence="2" id="KW-0489">Methyltransferase</keyword>
<evidence type="ECO:0000259" key="1">
    <source>
        <dbReference type="Pfam" id="PF08241"/>
    </source>
</evidence>
<protein>
    <submittedName>
        <fullName evidence="2">Class I SAM-dependent methyltransferase</fullName>
        <ecNumber evidence="2">2.1.1.-</ecNumber>
    </submittedName>
</protein>
<reference evidence="3" key="1">
    <citation type="journal article" date="2019" name="Int. J. Syst. Evol. Microbiol.">
        <title>The Global Catalogue of Microorganisms (GCM) 10K type strain sequencing project: providing services to taxonomists for standard genome sequencing and annotation.</title>
        <authorList>
            <consortium name="The Broad Institute Genomics Platform"/>
            <consortium name="The Broad Institute Genome Sequencing Center for Infectious Disease"/>
            <person name="Wu L."/>
            <person name="Ma J."/>
        </authorList>
    </citation>
    <scope>NUCLEOTIDE SEQUENCE [LARGE SCALE GENOMIC DNA]</scope>
    <source>
        <strain evidence="3">KCTC 52607</strain>
    </source>
</reference>
<proteinExistence type="predicted"/>
<sequence>MQDGPSYTELFTQRGSSYDQAMLAWPQARAQEFAQVIAAAGVTPGMTVADVPAGGGYLRGFLPAGCRWIGHEPCADFTNHRTGAAEAARPLLPLPFADDEADAAISLAGVHHLADKRDLFADIRRITRPGGKFALSDVARGTPTAHFLDGFVGDYNSTGHEGEFLDDSTLAELEQAGWRILSAELRHFHWVFPDRAAMAGFCRRLFDICKTDADHVAQALETGPGTDRLPGGALGLRWSLMTIVSENAL</sequence>
<dbReference type="SUPFAM" id="SSF53335">
    <property type="entry name" value="S-adenosyl-L-methionine-dependent methyltransferases"/>
    <property type="match status" value="1"/>
</dbReference>
<dbReference type="InterPro" id="IPR029063">
    <property type="entry name" value="SAM-dependent_MTases_sf"/>
</dbReference>
<accession>A0ABV7E4Q1</accession>
<dbReference type="GO" id="GO:0032259">
    <property type="term" value="P:methylation"/>
    <property type="evidence" value="ECO:0007669"/>
    <property type="project" value="UniProtKB-KW"/>
</dbReference>
<comment type="caution">
    <text evidence="2">The sequence shown here is derived from an EMBL/GenBank/DDBJ whole genome shotgun (WGS) entry which is preliminary data.</text>
</comment>
<keyword evidence="2" id="KW-0808">Transferase</keyword>
<dbReference type="GO" id="GO:0008168">
    <property type="term" value="F:methyltransferase activity"/>
    <property type="evidence" value="ECO:0007669"/>
    <property type="project" value="UniProtKB-KW"/>
</dbReference>
<dbReference type="EMBL" id="JBHRST010000008">
    <property type="protein sequence ID" value="MFC3097477.1"/>
    <property type="molecule type" value="Genomic_DNA"/>
</dbReference>
<gene>
    <name evidence="2" type="ORF">ACFODU_06630</name>
</gene>
<evidence type="ECO:0000313" key="3">
    <source>
        <dbReference type="Proteomes" id="UP001595456"/>
    </source>
</evidence>
<dbReference type="EC" id="2.1.1.-" evidence="2"/>
<dbReference type="RefSeq" id="WP_336926285.1">
    <property type="nucleotide sequence ID" value="NZ_JBANRO010000006.1"/>
</dbReference>
<dbReference type="Pfam" id="PF08241">
    <property type="entry name" value="Methyltransf_11"/>
    <property type="match status" value="1"/>
</dbReference>
<name>A0ABV7E4Q1_9SPHN</name>
<dbReference type="Proteomes" id="UP001595456">
    <property type="component" value="Unassembled WGS sequence"/>
</dbReference>
<dbReference type="InterPro" id="IPR013216">
    <property type="entry name" value="Methyltransf_11"/>
</dbReference>
<evidence type="ECO:0000313" key="2">
    <source>
        <dbReference type="EMBL" id="MFC3097477.1"/>
    </source>
</evidence>
<organism evidence="2 3">
    <name type="scientific">Alteraurantiacibacter palmitatis</name>
    <dbReference type="NCBI Taxonomy" id="2054628"/>
    <lineage>
        <taxon>Bacteria</taxon>
        <taxon>Pseudomonadati</taxon>
        <taxon>Pseudomonadota</taxon>
        <taxon>Alphaproteobacteria</taxon>
        <taxon>Sphingomonadales</taxon>
        <taxon>Erythrobacteraceae</taxon>
        <taxon>Alteraurantiacibacter</taxon>
    </lineage>
</organism>
<feature type="domain" description="Methyltransferase type 11" evidence="1">
    <location>
        <begin position="88"/>
        <end position="134"/>
    </location>
</feature>
<keyword evidence="3" id="KW-1185">Reference proteome</keyword>
<dbReference type="Gene3D" id="3.40.50.150">
    <property type="entry name" value="Vaccinia Virus protein VP39"/>
    <property type="match status" value="1"/>
</dbReference>